<keyword evidence="2" id="KW-1185">Reference proteome</keyword>
<sequence>MILRKSQTMNYQEILLKDIRTKIDKEVSLIDEVATALSISYDAAHRRISLKSKFTIEETVLLCNYFDISMDSLFRKEDKYVLDKTKTIKSISDFKLYLEKSAQLLKDFKANNSTVYYSAKDIPLHYTIGGTLLSKFKIYVWLNILTAEQNLSFENFKIEESMLNESSQLVTVFENTNRVEIWNDTTINSALQQVFYFFEAGLLNYNNAKLIIEDIKNIILNIEKKIQNNTLNFDIYYNELLVLNNTVLFTNEKKSTFFIPHNMLSYYVTSDTKICVDEKEFIINQLKNSKSISKSGKKDQKIFFNRMYQKIDFFTNRIDNYLVE</sequence>
<dbReference type="AlphaFoldDB" id="A0A1H9APZ2"/>
<protein>
    <recommendedName>
        <fullName evidence="3">BetR domain-containing protein</fullName>
    </recommendedName>
</protein>
<reference evidence="1 2" key="1">
    <citation type="submission" date="2016-10" db="EMBL/GenBank/DDBJ databases">
        <authorList>
            <person name="de Groot N.N."/>
        </authorList>
    </citation>
    <scope>NUCLEOTIDE SEQUENCE [LARGE SCALE GENOMIC DNA]</scope>
    <source>
        <strain evidence="1 2">DSM 27078</strain>
    </source>
</reference>
<evidence type="ECO:0000313" key="2">
    <source>
        <dbReference type="Proteomes" id="UP000198648"/>
    </source>
</evidence>
<dbReference type="EMBL" id="FOEI01000002">
    <property type="protein sequence ID" value="SEP78625.1"/>
    <property type="molecule type" value="Genomic_DNA"/>
</dbReference>
<evidence type="ECO:0008006" key="3">
    <source>
        <dbReference type="Google" id="ProtNLM"/>
    </source>
</evidence>
<gene>
    <name evidence="1" type="ORF">SAMN05444005_102267</name>
</gene>
<organism evidence="1 2">
    <name type="scientific">Flavobacterium urocaniciphilum</name>
    <dbReference type="NCBI Taxonomy" id="1299341"/>
    <lineage>
        <taxon>Bacteria</taxon>
        <taxon>Pseudomonadati</taxon>
        <taxon>Bacteroidota</taxon>
        <taxon>Flavobacteriia</taxon>
        <taxon>Flavobacteriales</taxon>
        <taxon>Flavobacteriaceae</taxon>
        <taxon>Flavobacterium</taxon>
    </lineage>
</organism>
<dbReference type="STRING" id="1299341.SAMN05444005_102267"/>
<accession>A0A1H9APZ2</accession>
<evidence type="ECO:0000313" key="1">
    <source>
        <dbReference type="EMBL" id="SEP78625.1"/>
    </source>
</evidence>
<proteinExistence type="predicted"/>
<dbReference type="Proteomes" id="UP000198648">
    <property type="component" value="Unassembled WGS sequence"/>
</dbReference>
<name>A0A1H9APZ2_9FLAO</name>